<keyword evidence="1" id="KW-0808">Transferase</keyword>
<dbReference type="InterPro" id="IPR001876">
    <property type="entry name" value="Znf_RanBP2"/>
</dbReference>
<keyword evidence="3" id="KW-0547">Nucleotide-binding</keyword>
<evidence type="ECO:0000256" key="4">
    <source>
        <dbReference type="ARBA" id="ARBA00022771"/>
    </source>
</evidence>
<feature type="region of interest" description="Disordered" evidence="9">
    <location>
        <begin position="455"/>
        <end position="496"/>
    </location>
</feature>
<evidence type="ECO:0000256" key="3">
    <source>
        <dbReference type="ARBA" id="ARBA00022741"/>
    </source>
</evidence>
<dbReference type="PROSITE" id="PS50199">
    <property type="entry name" value="ZF_RANBP2_2"/>
    <property type="match status" value="1"/>
</dbReference>
<name>A0A0S4JP91_BODSA</name>
<dbReference type="OMA" id="GARHICK"/>
<dbReference type="InterPro" id="IPR000719">
    <property type="entry name" value="Prot_kinase_dom"/>
</dbReference>
<accession>A0A0S4JP91</accession>
<proteinExistence type="predicted"/>
<dbReference type="Gene3D" id="3.30.200.20">
    <property type="entry name" value="Phosphorylase Kinase, domain 1"/>
    <property type="match status" value="1"/>
</dbReference>
<dbReference type="Proteomes" id="UP000051952">
    <property type="component" value="Unassembled WGS sequence"/>
</dbReference>
<keyword evidence="5 12" id="KW-0418">Kinase</keyword>
<keyword evidence="7" id="KW-0067">ATP-binding</keyword>
<dbReference type="GO" id="GO:0004672">
    <property type="term" value="F:protein kinase activity"/>
    <property type="evidence" value="ECO:0007669"/>
    <property type="project" value="InterPro"/>
</dbReference>
<feature type="domain" description="RanBP2-type" evidence="11">
    <location>
        <begin position="572"/>
        <end position="602"/>
    </location>
</feature>
<reference evidence="13" key="1">
    <citation type="submission" date="2015-09" db="EMBL/GenBank/DDBJ databases">
        <authorList>
            <consortium name="Pathogen Informatics"/>
        </authorList>
    </citation>
    <scope>NUCLEOTIDE SEQUENCE [LARGE SCALE GENOMIC DNA]</scope>
    <source>
        <strain evidence="13">Lake Konstanz</strain>
    </source>
</reference>
<dbReference type="OrthoDB" id="272800at2759"/>
<feature type="region of interest" description="Disordered" evidence="9">
    <location>
        <begin position="529"/>
        <end position="558"/>
    </location>
</feature>
<organism evidence="12 13">
    <name type="scientific">Bodo saltans</name>
    <name type="common">Flagellated protozoan</name>
    <dbReference type="NCBI Taxonomy" id="75058"/>
    <lineage>
        <taxon>Eukaryota</taxon>
        <taxon>Discoba</taxon>
        <taxon>Euglenozoa</taxon>
        <taxon>Kinetoplastea</taxon>
        <taxon>Metakinetoplastina</taxon>
        <taxon>Eubodonida</taxon>
        <taxon>Bodonidae</taxon>
        <taxon>Bodo</taxon>
    </lineage>
</organism>
<feature type="region of interest" description="Disordered" evidence="9">
    <location>
        <begin position="51"/>
        <end position="86"/>
    </location>
</feature>
<evidence type="ECO:0000256" key="7">
    <source>
        <dbReference type="ARBA" id="ARBA00022840"/>
    </source>
</evidence>
<feature type="compositionally biased region" description="Low complexity" evidence="9">
    <location>
        <begin position="55"/>
        <end position="72"/>
    </location>
</feature>
<evidence type="ECO:0000313" key="12">
    <source>
        <dbReference type="EMBL" id="CUG92275.1"/>
    </source>
</evidence>
<dbReference type="SMART" id="SM00220">
    <property type="entry name" value="S_TKc"/>
    <property type="match status" value="1"/>
</dbReference>
<keyword evidence="4 8" id="KW-0863">Zinc-finger</keyword>
<evidence type="ECO:0000256" key="2">
    <source>
        <dbReference type="ARBA" id="ARBA00022723"/>
    </source>
</evidence>
<gene>
    <name evidence="12" type="ORF">BSAL_36465</name>
</gene>
<dbReference type="InterPro" id="IPR050538">
    <property type="entry name" value="MAP_kinase_kinase_kinase"/>
</dbReference>
<dbReference type="AlphaFoldDB" id="A0A0S4JP91"/>
<feature type="region of interest" description="Disordered" evidence="9">
    <location>
        <begin position="342"/>
        <end position="377"/>
    </location>
</feature>
<dbReference type="SUPFAM" id="SSF56112">
    <property type="entry name" value="Protein kinase-like (PK-like)"/>
    <property type="match status" value="1"/>
</dbReference>
<dbReference type="GO" id="GO:0005524">
    <property type="term" value="F:ATP binding"/>
    <property type="evidence" value="ECO:0007669"/>
    <property type="project" value="UniProtKB-KW"/>
</dbReference>
<evidence type="ECO:0000256" key="8">
    <source>
        <dbReference type="PROSITE-ProRule" id="PRU00322"/>
    </source>
</evidence>
<keyword evidence="13" id="KW-1185">Reference proteome</keyword>
<dbReference type="PANTHER" id="PTHR48016:SF60">
    <property type="entry name" value="MITOGEN-ACTIVATED PROTEIN KINASE KINASE KINASE 19"/>
    <property type="match status" value="1"/>
</dbReference>
<dbReference type="EMBL" id="CYKH01002026">
    <property type="protein sequence ID" value="CUG92275.1"/>
    <property type="molecule type" value="Genomic_DNA"/>
</dbReference>
<keyword evidence="2" id="KW-0479">Metal-binding</keyword>
<dbReference type="CDD" id="cd06606">
    <property type="entry name" value="STKc_MAPKKK"/>
    <property type="match status" value="1"/>
</dbReference>
<dbReference type="CDD" id="cd19757">
    <property type="entry name" value="Bbox1"/>
    <property type="match status" value="1"/>
</dbReference>
<dbReference type="PROSITE" id="PS50011">
    <property type="entry name" value="PROTEIN_KINASE_DOM"/>
    <property type="match status" value="1"/>
</dbReference>
<evidence type="ECO:0000259" key="10">
    <source>
        <dbReference type="PROSITE" id="PS50011"/>
    </source>
</evidence>
<dbReference type="Gene3D" id="1.10.510.10">
    <property type="entry name" value="Transferase(Phosphotransferase) domain 1"/>
    <property type="match status" value="1"/>
</dbReference>
<dbReference type="InterPro" id="IPR011009">
    <property type="entry name" value="Kinase-like_dom_sf"/>
</dbReference>
<dbReference type="InterPro" id="IPR008271">
    <property type="entry name" value="Ser/Thr_kinase_AS"/>
</dbReference>
<sequence length="602" mass="63759">MPHFSSESIKNTGKVLGSGAKGTVYLGYDEEGGRFVAIKELDVAVPMEYHDDEAPLSPSASSSAANNNNNSDQFDHHHHHQHHLDDDDDARVAMIRAIQNEVELLERAARHDHIVSYYGSMITAEHHKLALVMEYVSGGSLASIVRRQKGLRDSVIRAYGRDVLLGLQYLHEVCRMCHRDIKPDNILVTPEGRCKLADFGASRALERTTLLKTCVGTPYYMAPEVVQGEGYDESADIWSFGATLFEMASGKPPFADISNGMAVMFRVATLGKLPDIPTPNSTSTSSSSSTNPLLADVVRQCCQMPKSARPTAAALLQHPFFATTASTVVVTNAVATAPVTSSVAAGRPSAAADTASSRASTPPPPESSAAGAAVDPDADFPFFQQKNPLDDIHPSRRCGRCNSAIALFSCDACDAAELPNGAGCVSKFCPPCWAASHTHQRALGHVKRPLLVSPIPVGGAVSSRSSRTDGGGGGPQAVQDHDHAESANAAQQQQGGFVSNESVVSAAATTIAAASTTSAGALLGRMRSLSSSANSAPPPRGPGVRISNRQQQDGGVLLPDGTFVDVLSRYDEEGEQSEWTCGRCSSMNDGPLMECDICGYQR</sequence>
<dbReference type="PROSITE" id="PS01358">
    <property type="entry name" value="ZF_RANBP2_1"/>
    <property type="match status" value="1"/>
</dbReference>
<dbReference type="VEuPathDB" id="TriTrypDB:BSAL_36465"/>
<evidence type="ECO:0000313" key="13">
    <source>
        <dbReference type="Proteomes" id="UP000051952"/>
    </source>
</evidence>
<keyword evidence="6" id="KW-0862">Zinc</keyword>
<evidence type="ECO:0000256" key="6">
    <source>
        <dbReference type="ARBA" id="ARBA00022833"/>
    </source>
</evidence>
<dbReference type="PROSITE" id="PS00108">
    <property type="entry name" value="PROTEIN_KINASE_ST"/>
    <property type="match status" value="1"/>
</dbReference>
<evidence type="ECO:0000256" key="5">
    <source>
        <dbReference type="ARBA" id="ARBA00022777"/>
    </source>
</evidence>
<feature type="domain" description="Protein kinase" evidence="10">
    <location>
        <begin position="10"/>
        <end position="321"/>
    </location>
</feature>
<evidence type="ECO:0000256" key="9">
    <source>
        <dbReference type="SAM" id="MobiDB-lite"/>
    </source>
</evidence>
<evidence type="ECO:0000256" key="1">
    <source>
        <dbReference type="ARBA" id="ARBA00022679"/>
    </source>
</evidence>
<dbReference type="PANTHER" id="PTHR48016">
    <property type="entry name" value="MAP KINASE KINASE KINASE SSK2-RELATED-RELATED"/>
    <property type="match status" value="1"/>
</dbReference>
<protein>
    <submittedName>
        <fullName evidence="12">Protein kinase, putative</fullName>
    </submittedName>
</protein>
<evidence type="ECO:0000259" key="11">
    <source>
        <dbReference type="PROSITE" id="PS50199"/>
    </source>
</evidence>
<dbReference type="GO" id="GO:0008270">
    <property type="term" value="F:zinc ion binding"/>
    <property type="evidence" value="ECO:0007669"/>
    <property type="project" value="UniProtKB-KW"/>
</dbReference>
<dbReference type="Pfam" id="PF00069">
    <property type="entry name" value="Pkinase"/>
    <property type="match status" value="1"/>
</dbReference>
<feature type="compositionally biased region" description="Low complexity" evidence="9">
    <location>
        <begin position="342"/>
        <end position="360"/>
    </location>
</feature>